<evidence type="ECO:0000313" key="11">
    <source>
        <dbReference type="EMBL" id="OLS01828.1"/>
    </source>
</evidence>
<dbReference type="HAMAP" id="MF_00815">
    <property type="entry name" value="ATP_synth_gamma_bact"/>
    <property type="match status" value="1"/>
</dbReference>
<comment type="subcellular location">
    <subcellularLocation>
        <location evidence="10">Cell membrane</location>
        <topology evidence="10">Peripheral membrane protein</topology>
    </subcellularLocation>
    <subcellularLocation>
        <location evidence="2">Membrane</location>
        <topology evidence="2">Peripheral membrane protein</topology>
    </subcellularLocation>
</comment>
<gene>
    <name evidence="10 11" type="primary">atpG</name>
    <name evidence="11" type="ORF">TICRE_22040</name>
</gene>
<proteinExistence type="inferred from homology"/>
<accession>A0A1U7M3Q6</accession>
<dbReference type="EMBL" id="LTDM01000059">
    <property type="protein sequence ID" value="OLS01828.1"/>
    <property type="molecule type" value="Genomic_DNA"/>
</dbReference>
<dbReference type="PANTHER" id="PTHR11693:SF22">
    <property type="entry name" value="ATP SYNTHASE SUBUNIT GAMMA, MITOCHONDRIAL"/>
    <property type="match status" value="1"/>
</dbReference>
<evidence type="ECO:0000256" key="1">
    <source>
        <dbReference type="ARBA" id="ARBA00003456"/>
    </source>
</evidence>
<keyword evidence="9 10" id="KW-0066">ATP synthesis</keyword>
<keyword evidence="5 10" id="KW-0375">Hydrogen ion transport</keyword>
<dbReference type="SUPFAM" id="SSF52943">
    <property type="entry name" value="ATP synthase (F1-ATPase), gamma subunit"/>
    <property type="match status" value="1"/>
</dbReference>
<evidence type="ECO:0000256" key="9">
    <source>
        <dbReference type="ARBA" id="ARBA00023310"/>
    </source>
</evidence>
<dbReference type="Gene3D" id="1.10.287.80">
    <property type="entry name" value="ATP synthase, gamma subunit, helix hairpin domain"/>
    <property type="match status" value="2"/>
</dbReference>
<comment type="caution">
    <text evidence="11">The sequence shown here is derived from an EMBL/GenBank/DDBJ whole genome shotgun (WGS) entry which is preliminary data.</text>
</comment>
<dbReference type="Pfam" id="PF00231">
    <property type="entry name" value="ATP-synt"/>
    <property type="match status" value="1"/>
</dbReference>
<dbReference type="NCBIfam" id="TIGR01146">
    <property type="entry name" value="ATPsyn_F1gamma"/>
    <property type="match status" value="1"/>
</dbReference>
<dbReference type="GO" id="GO:0042777">
    <property type="term" value="P:proton motive force-driven plasma membrane ATP synthesis"/>
    <property type="evidence" value="ECO:0007669"/>
    <property type="project" value="UniProtKB-UniRule"/>
</dbReference>
<evidence type="ECO:0000256" key="6">
    <source>
        <dbReference type="ARBA" id="ARBA00023065"/>
    </source>
</evidence>
<dbReference type="OrthoDB" id="9812769at2"/>
<dbReference type="InterPro" id="IPR000131">
    <property type="entry name" value="ATP_synth_F1_gsu"/>
</dbReference>
<name>A0A1U7M3Q6_TISCR</name>
<evidence type="ECO:0000256" key="7">
    <source>
        <dbReference type="ARBA" id="ARBA00023136"/>
    </source>
</evidence>
<dbReference type="CDD" id="cd12151">
    <property type="entry name" value="F1-ATPase_gamma"/>
    <property type="match status" value="1"/>
</dbReference>
<keyword evidence="10" id="KW-1003">Cell membrane</keyword>
<dbReference type="Proteomes" id="UP000186112">
    <property type="component" value="Unassembled WGS sequence"/>
</dbReference>
<dbReference type="GO" id="GO:0046933">
    <property type="term" value="F:proton-transporting ATP synthase activity, rotational mechanism"/>
    <property type="evidence" value="ECO:0007669"/>
    <property type="project" value="UniProtKB-UniRule"/>
</dbReference>
<keyword evidence="8 10" id="KW-0139">CF(1)</keyword>
<dbReference type="AlphaFoldDB" id="A0A1U7M3Q6"/>
<keyword evidence="12" id="KW-1185">Reference proteome</keyword>
<comment type="subunit">
    <text evidence="10">F-type ATPases have 2 components, CF(1) - the catalytic core - and CF(0) - the membrane proton channel. CF(1) has five subunits: alpha(3), beta(3), gamma(1), delta(1), epsilon(1). CF(0) has three main subunits: a, b and c.</text>
</comment>
<evidence type="ECO:0000256" key="3">
    <source>
        <dbReference type="ARBA" id="ARBA00007681"/>
    </source>
</evidence>
<comment type="function">
    <text evidence="1 10">Produces ATP from ADP in the presence of a proton gradient across the membrane. The gamma chain is believed to be important in regulating ATPase activity and the flow of protons through the CF(0) complex.</text>
</comment>
<dbReference type="PRINTS" id="PR00126">
    <property type="entry name" value="ATPASEGAMMA"/>
</dbReference>
<dbReference type="Gene3D" id="3.40.1380.10">
    <property type="match status" value="1"/>
</dbReference>
<evidence type="ECO:0000256" key="4">
    <source>
        <dbReference type="ARBA" id="ARBA00022448"/>
    </source>
</evidence>
<protein>
    <recommendedName>
        <fullName evidence="10">ATP synthase gamma chain</fullName>
    </recommendedName>
    <alternativeName>
        <fullName evidence="10">ATP synthase F1 sector gamma subunit</fullName>
    </alternativeName>
    <alternativeName>
        <fullName evidence="10">F-ATPase gamma subunit</fullName>
    </alternativeName>
</protein>
<dbReference type="RefSeq" id="WP_075728004.1">
    <property type="nucleotide sequence ID" value="NZ_LTDM01000059.1"/>
</dbReference>
<dbReference type="PROSITE" id="PS00153">
    <property type="entry name" value="ATPASE_GAMMA"/>
    <property type="match status" value="1"/>
</dbReference>
<sequence length="284" mass="32108">MAQSTREIKRRIKGIGSTRQITKAMELVSSTKVRKRRIKLEKTRPYYNTVLKSIKEVLKNVNINHPLLQEREVKKSLYITINADRGLAGGYNSNINRLIDNKFKNNKDSISLITVGTKSRDFFKGRNYNILESFVGISEEPEFSDAREIGKLAMDLYIKGEIDEINVVFTEFVSTISYKPQIIKLLPSEKIKKEEGKPSAIVDFEPSPEEVLEYLIPKYVESSIYGALIEASTSEQSARRSAMSAATDNANEIIDELNMVYNRARQSAITMELSEIVAGAEALK</sequence>
<organism evidence="11 12">
    <name type="scientific">Tissierella creatinophila DSM 6911</name>
    <dbReference type="NCBI Taxonomy" id="1123403"/>
    <lineage>
        <taxon>Bacteria</taxon>
        <taxon>Bacillati</taxon>
        <taxon>Bacillota</taxon>
        <taxon>Tissierellia</taxon>
        <taxon>Tissierellales</taxon>
        <taxon>Tissierellaceae</taxon>
        <taxon>Tissierella</taxon>
    </lineage>
</organism>
<comment type="similarity">
    <text evidence="3 10">Belongs to the ATPase gamma chain family.</text>
</comment>
<evidence type="ECO:0000256" key="2">
    <source>
        <dbReference type="ARBA" id="ARBA00004170"/>
    </source>
</evidence>
<dbReference type="GO" id="GO:0005886">
    <property type="term" value="C:plasma membrane"/>
    <property type="evidence" value="ECO:0007669"/>
    <property type="project" value="UniProtKB-SubCell"/>
</dbReference>
<dbReference type="PANTHER" id="PTHR11693">
    <property type="entry name" value="ATP SYNTHASE GAMMA CHAIN"/>
    <property type="match status" value="1"/>
</dbReference>
<reference evidence="11 12" key="1">
    <citation type="submission" date="2016-02" db="EMBL/GenBank/DDBJ databases">
        <title>Genome sequence of Tissierella creatinophila DSM 6911.</title>
        <authorList>
            <person name="Poehlein A."/>
            <person name="Daniel R."/>
        </authorList>
    </citation>
    <scope>NUCLEOTIDE SEQUENCE [LARGE SCALE GENOMIC DNA]</scope>
    <source>
        <strain evidence="11 12">DSM 6911</strain>
    </source>
</reference>
<keyword evidence="6 10" id="KW-0406">Ion transport</keyword>
<evidence type="ECO:0000256" key="5">
    <source>
        <dbReference type="ARBA" id="ARBA00022781"/>
    </source>
</evidence>
<dbReference type="InterPro" id="IPR023632">
    <property type="entry name" value="ATP_synth_F1_gsu_CS"/>
</dbReference>
<keyword evidence="7 10" id="KW-0472">Membrane</keyword>
<evidence type="ECO:0000256" key="10">
    <source>
        <dbReference type="HAMAP-Rule" id="MF_00815"/>
    </source>
</evidence>
<dbReference type="InterPro" id="IPR035968">
    <property type="entry name" value="ATP_synth_F1_ATPase_gsu"/>
</dbReference>
<keyword evidence="4 10" id="KW-0813">Transport</keyword>
<dbReference type="GO" id="GO:0005524">
    <property type="term" value="F:ATP binding"/>
    <property type="evidence" value="ECO:0007669"/>
    <property type="project" value="UniProtKB-UniRule"/>
</dbReference>
<evidence type="ECO:0000256" key="8">
    <source>
        <dbReference type="ARBA" id="ARBA00023196"/>
    </source>
</evidence>
<dbReference type="GO" id="GO:0045259">
    <property type="term" value="C:proton-transporting ATP synthase complex"/>
    <property type="evidence" value="ECO:0007669"/>
    <property type="project" value="UniProtKB-KW"/>
</dbReference>
<evidence type="ECO:0000313" key="12">
    <source>
        <dbReference type="Proteomes" id="UP000186112"/>
    </source>
</evidence>